<evidence type="ECO:0000313" key="7">
    <source>
        <dbReference type="Proteomes" id="UP000236721"/>
    </source>
</evidence>
<dbReference type="PANTHER" id="PTHR30579">
    <property type="entry name" value="TRANSCRIPTIONAL REGULATOR"/>
    <property type="match status" value="1"/>
</dbReference>
<dbReference type="Gene3D" id="1.10.10.10">
    <property type="entry name" value="Winged helix-like DNA-binding domain superfamily/Winged helix DNA-binding domain"/>
    <property type="match status" value="1"/>
</dbReference>
<protein>
    <submittedName>
        <fullName evidence="6">DNA-binding transcriptional regulator, LysR family</fullName>
    </submittedName>
</protein>
<evidence type="ECO:0000259" key="5">
    <source>
        <dbReference type="PROSITE" id="PS50931"/>
    </source>
</evidence>
<dbReference type="PROSITE" id="PS50931">
    <property type="entry name" value="HTH_LYSR"/>
    <property type="match status" value="1"/>
</dbReference>
<feature type="domain" description="HTH lysR-type" evidence="5">
    <location>
        <begin position="1"/>
        <end position="58"/>
    </location>
</feature>
<keyword evidence="2" id="KW-0805">Transcription regulation</keyword>
<dbReference type="OrthoDB" id="5723059at2"/>
<dbReference type="FunFam" id="1.10.10.10:FF:000001">
    <property type="entry name" value="LysR family transcriptional regulator"/>
    <property type="match status" value="1"/>
</dbReference>
<sequence>MDIEALRSFLAFSETGSFTRAARQINRTQSAFSAQMKKLEGETGTALFERDGRNMVLTEAGLALRVQAEQILSLHDSALRKIKRYQNKSSLRLGCPEDYNESILPGVIAAISKADPTCSIQVFSQPSVTLREWLDEGKLDAAIVTRAPDSEEGYWLASDKGVWIASPEFDLDIRPLPLVLFQTDCKYHAAATDSLSKRGVAYQLVACCNTASAQRALVRRGIGVGAMGRTSIGEGIQVLSDMPVLPSVDIVLVTGTQRHPVLSNELIAELKI</sequence>
<keyword evidence="7" id="KW-1185">Reference proteome</keyword>
<dbReference type="PRINTS" id="PR00039">
    <property type="entry name" value="HTHLYSR"/>
</dbReference>
<evidence type="ECO:0000313" key="6">
    <source>
        <dbReference type="EMBL" id="SEG62688.1"/>
    </source>
</evidence>
<dbReference type="InterPro" id="IPR036388">
    <property type="entry name" value="WH-like_DNA-bd_sf"/>
</dbReference>
<evidence type="ECO:0000256" key="4">
    <source>
        <dbReference type="ARBA" id="ARBA00023163"/>
    </source>
</evidence>
<evidence type="ECO:0000256" key="1">
    <source>
        <dbReference type="ARBA" id="ARBA00009437"/>
    </source>
</evidence>
<gene>
    <name evidence="6" type="ORF">SAMN04488244_12443</name>
</gene>
<accession>A0A1H6BPQ5</accession>
<dbReference type="Proteomes" id="UP000236721">
    <property type="component" value="Unassembled WGS sequence"/>
</dbReference>
<keyword evidence="4" id="KW-0804">Transcription</keyword>
<dbReference type="GO" id="GO:0003700">
    <property type="term" value="F:DNA-binding transcription factor activity"/>
    <property type="evidence" value="ECO:0007669"/>
    <property type="project" value="InterPro"/>
</dbReference>
<dbReference type="PANTHER" id="PTHR30579:SF7">
    <property type="entry name" value="HTH-TYPE TRANSCRIPTIONAL REGULATOR LRHA-RELATED"/>
    <property type="match status" value="1"/>
</dbReference>
<dbReference type="Gene3D" id="3.40.190.10">
    <property type="entry name" value="Periplasmic binding protein-like II"/>
    <property type="match status" value="2"/>
</dbReference>
<evidence type="ECO:0000256" key="2">
    <source>
        <dbReference type="ARBA" id="ARBA00023015"/>
    </source>
</evidence>
<name>A0A1H6BPQ5_9VIBR</name>
<comment type="similarity">
    <text evidence="1">Belongs to the LysR transcriptional regulatory family.</text>
</comment>
<dbReference type="GO" id="GO:0003677">
    <property type="term" value="F:DNA binding"/>
    <property type="evidence" value="ECO:0007669"/>
    <property type="project" value="UniProtKB-KW"/>
</dbReference>
<dbReference type="SUPFAM" id="SSF53850">
    <property type="entry name" value="Periplasmic binding protein-like II"/>
    <property type="match status" value="1"/>
</dbReference>
<dbReference type="InterPro" id="IPR050176">
    <property type="entry name" value="LTTR"/>
</dbReference>
<reference evidence="7" key="1">
    <citation type="submission" date="2016-10" db="EMBL/GenBank/DDBJ databases">
        <authorList>
            <person name="Varghese N."/>
            <person name="Submissions S."/>
        </authorList>
    </citation>
    <scope>NUCLEOTIDE SEQUENCE [LARGE SCALE GENOMIC DNA]</scope>
    <source>
        <strain evidence="7">CGMCC 1.7062</strain>
    </source>
</reference>
<dbReference type="AlphaFoldDB" id="A0A1H6BPQ5"/>
<dbReference type="InterPro" id="IPR000847">
    <property type="entry name" value="LysR_HTH_N"/>
</dbReference>
<dbReference type="RefSeq" id="WP_103881916.1">
    <property type="nucleotide sequence ID" value="NZ_FNVG01000024.1"/>
</dbReference>
<dbReference type="EMBL" id="FNVG01000024">
    <property type="protein sequence ID" value="SEG62688.1"/>
    <property type="molecule type" value="Genomic_DNA"/>
</dbReference>
<dbReference type="Pfam" id="PF03466">
    <property type="entry name" value="LysR_substrate"/>
    <property type="match status" value="1"/>
</dbReference>
<dbReference type="InterPro" id="IPR036390">
    <property type="entry name" value="WH_DNA-bd_sf"/>
</dbReference>
<keyword evidence="3 6" id="KW-0238">DNA-binding</keyword>
<evidence type="ECO:0000256" key="3">
    <source>
        <dbReference type="ARBA" id="ARBA00023125"/>
    </source>
</evidence>
<organism evidence="6 7">
    <name type="scientific">Vibrio hangzhouensis</name>
    <dbReference type="NCBI Taxonomy" id="462991"/>
    <lineage>
        <taxon>Bacteria</taxon>
        <taxon>Pseudomonadati</taxon>
        <taxon>Pseudomonadota</taxon>
        <taxon>Gammaproteobacteria</taxon>
        <taxon>Vibrionales</taxon>
        <taxon>Vibrionaceae</taxon>
        <taxon>Vibrio</taxon>
    </lineage>
</organism>
<dbReference type="InterPro" id="IPR005119">
    <property type="entry name" value="LysR_subst-bd"/>
</dbReference>
<dbReference type="SUPFAM" id="SSF46785">
    <property type="entry name" value="Winged helix' DNA-binding domain"/>
    <property type="match status" value="1"/>
</dbReference>
<proteinExistence type="inferred from homology"/>
<dbReference type="Pfam" id="PF00126">
    <property type="entry name" value="HTH_1"/>
    <property type="match status" value="1"/>
</dbReference>